<protein>
    <recommendedName>
        <fullName evidence="4">ELM2 domain-containing protein</fullName>
    </recommendedName>
</protein>
<proteinExistence type="predicted"/>
<feature type="compositionally biased region" description="Polar residues" evidence="1">
    <location>
        <begin position="16"/>
        <end position="25"/>
    </location>
</feature>
<evidence type="ECO:0000313" key="3">
    <source>
        <dbReference type="Proteomes" id="UP001295684"/>
    </source>
</evidence>
<feature type="region of interest" description="Disordered" evidence="1">
    <location>
        <begin position="1"/>
        <end position="25"/>
    </location>
</feature>
<dbReference type="EMBL" id="CAMPGE010011764">
    <property type="protein sequence ID" value="CAI2370575.1"/>
    <property type="molecule type" value="Genomic_DNA"/>
</dbReference>
<dbReference type="Proteomes" id="UP001295684">
    <property type="component" value="Unassembled WGS sequence"/>
</dbReference>
<evidence type="ECO:0000313" key="2">
    <source>
        <dbReference type="EMBL" id="CAI2370575.1"/>
    </source>
</evidence>
<dbReference type="AlphaFoldDB" id="A0AAD1USM1"/>
<gene>
    <name evidence="2" type="ORF">ECRASSUSDP1_LOCUS11891</name>
</gene>
<organism evidence="2 3">
    <name type="scientific">Euplotes crassus</name>
    <dbReference type="NCBI Taxonomy" id="5936"/>
    <lineage>
        <taxon>Eukaryota</taxon>
        <taxon>Sar</taxon>
        <taxon>Alveolata</taxon>
        <taxon>Ciliophora</taxon>
        <taxon>Intramacronucleata</taxon>
        <taxon>Spirotrichea</taxon>
        <taxon>Hypotrichia</taxon>
        <taxon>Euplotida</taxon>
        <taxon>Euplotidae</taxon>
        <taxon>Moneuplotes</taxon>
    </lineage>
</organism>
<evidence type="ECO:0008006" key="4">
    <source>
        <dbReference type="Google" id="ProtNLM"/>
    </source>
</evidence>
<accession>A0AAD1USM1</accession>
<evidence type="ECO:0000256" key="1">
    <source>
        <dbReference type="SAM" id="MobiDB-lite"/>
    </source>
</evidence>
<reference evidence="2" key="1">
    <citation type="submission" date="2023-07" db="EMBL/GenBank/DDBJ databases">
        <authorList>
            <consortium name="AG Swart"/>
            <person name="Singh M."/>
            <person name="Singh A."/>
            <person name="Seah K."/>
            <person name="Emmerich C."/>
        </authorList>
    </citation>
    <scope>NUCLEOTIDE SEQUENCE</scope>
    <source>
        <strain evidence="2">DP1</strain>
    </source>
</reference>
<keyword evidence="3" id="KW-1185">Reference proteome</keyword>
<sequence length="207" mass="24337">MERPCNDENLMDVDGSSKNTCSDTQGPSCINDEIFQNKKRKKVSRGPKHQVEYIPEPSEYWIAETNSKGASCLDTKVQVLRFAQNPEKEIQCNMTWDPTRIESSEVEKYLEEIKKVWPCSEFSYREELALYYLYLNNYDIIRTLLSVIYNVDELRYLYKTWYDKTGSLANDIIVKPVKRVIGDGENKRILRTLKQKVDYTDRKSITF</sequence>
<name>A0AAD1USM1_EUPCR</name>
<comment type="caution">
    <text evidence="2">The sequence shown here is derived from an EMBL/GenBank/DDBJ whole genome shotgun (WGS) entry which is preliminary data.</text>
</comment>